<accession>A0A2S7VJP7</accession>
<dbReference type="AlphaFoldDB" id="A0A2S7VJP7"/>
<sequence length="128" mass="14664">MEYLDLVYFHLVTVVLAFVIGTYLLIKRKGTKNHKILGRLYMVLMLLTAISTLFIPAQVGGFIFYHFGYIHILSLITLYTVPEAFIAIKKNNVKKHRNSMIILYVSAILIAGTFAFTPGRLLHTWLFV</sequence>
<dbReference type="RefSeq" id="WP_105062195.1">
    <property type="nucleotide sequence ID" value="NZ_MSCJ01000003.1"/>
</dbReference>
<dbReference type="InterPro" id="IPR018750">
    <property type="entry name" value="DUF2306_membrane"/>
</dbReference>
<evidence type="ECO:0000313" key="2">
    <source>
        <dbReference type="EMBL" id="PQJ62384.1"/>
    </source>
</evidence>
<evidence type="ECO:0000256" key="1">
    <source>
        <dbReference type="SAM" id="Phobius"/>
    </source>
</evidence>
<dbReference type="OrthoDB" id="9815686at2"/>
<organism evidence="2 3">
    <name type="scientific">Photobacterium angustum</name>
    <dbReference type="NCBI Taxonomy" id="661"/>
    <lineage>
        <taxon>Bacteria</taxon>
        <taxon>Pseudomonadati</taxon>
        <taxon>Pseudomonadota</taxon>
        <taxon>Gammaproteobacteria</taxon>
        <taxon>Vibrionales</taxon>
        <taxon>Vibrionaceae</taxon>
        <taxon>Photobacterium</taxon>
    </lineage>
</organism>
<dbReference type="EMBL" id="MSCJ01000003">
    <property type="protein sequence ID" value="PQJ62384.1"/>
    <property type="molecule type" value="Genomic_DNA"/>
</dbReference>
<name>A0A2S7VJP7_PHOAN</name>
<dbReference type="Proteomes" id="UP000238730">
    <property type="component" value="Unassembled WGS sequence"/>
</dbReference>
<feature type="transmembrane region" description="Helical" evidence="1">
    <location>
        <begin position="63"/>
        <end position="81"/>
    </location>
</feature>
<proteinExistence type="predicted"/>
<evidence type="ECO:0000313" key="3">
    <source>
        <dbReference type="Proteomes" id="UP000238730"/>
    </source>
</evidence>
<feature type="transmembrane region" description="Helical" evidence="1">
    <location>
        <begin position="101"/>
        <end position="122"/>
    </location>
</feature>
<feature type="transmembrane region" description="Helical" evidence="1">
    <location>
        <begin position="6"/>
        <end position="26"/>
    </location>
</feature>
<gene>
    <name evidence="2" type="ORF">BTO08_19310</name>
</gene>
<keyword evidence="1" id="KW-0812">Transmembrane</keyword>
<protein>
    <recommendedName>
        <fullName evidence="4">DUF2306 domain-containing protein</fullName>
    </recommendedName>
</protein>
<dbReference type="Pfam" id="PF10067">
    <property type="entry name" value="DUF2306"/>
    <property type="match status" value="1"/>
</dbReference>
<keyword evidence="1" id="KW-0472">Membrane</keyword>
<reference evidence="2 3" key="1">
    <citation type="submission" date="2016-12" db="EMBL/GenBank/DDBJ databases">
        <title>Diversity of luminous bacteria.</title>
        <authorList>
            <person name="Yoshizawa S."/>
            <person name="Kogure K."/>
        </authorList>
    </citation>
    <scope>NUCLEOTIDE SEQUENCE [LARGE SCALE GENOMIC DNA]</scope>
    <source>
        <strain evidence="2 3">LC1-200</strain>
    </source>
</reference>
<feature type="transmembrane region" description="Helical" evidence="1">
    <location>
        <begin position="38"/>
        <end position="57"/>
    </location>
</feature>
<evidence type="ECO:0008006" key="4">
    <source>
        <dbReference type="Google" id="ProtNLM"/>
    </source>
</evidence>
<comment type="caution">
    <text evidence="2">The sequence shown here is derived from an EMBL/GenBank/DDBJ whole genome shotgun (WGS) entry which is preliminary data.</text>
</comment>
<keyword evidence="1" id="KW-1133">Transmembrane helix</keyword>